<dbReference type="AlphaFoldDB" id="L8WDA8"/>
<dbReference type="STRING" id="983506.L8WDA8"/>
<dbReference type="OrthoDB" id="31005at2759"/>
<name>L8WDA8_THACA</name>
<evidence type="ECO:0000313" key="1">
    <source>
        <dbReference type="EMBL" id="ELU35945.1"/>
    </source>
</evidence>
<proteinExistence type="predicted"/>
<evidence type="ECO:0000313" key="2">
    <source>
        <dbReference type="Proteomes" id="UP000011668"/>
    </source>
</evidence>
<dbReference type="HOGENOM" id="CLU_1332730_0_0_1"/>
<organism evidence="1 2">
    <name type="scientific">Thanatephorus cucumeris (strain AG1-IA)</name>
    <name type="common">Rice sheath blight fungus</name>
    <name type="synonym">Rhizoctonia solani</name>
    <dbReference type="NCBI Taxonomy" id="983506"/>
    <lineage>
        <taxon>Eukaryota</taxon>
        <taxon>Fungi</taxon>
        <taxon>Dikarya</taxon>
        <taxon>Basidiomycota</taxon>
        <taxon>Agaricomycotina</taxon>
        <taxon>Agaricomycetes</taxon>
        <taxon>Cantharellales</taxon>
        <taxon>Ceratobasidiaceae</taxon>
        <taxon>Rhizoctonia</taxon>
        <taxon>Rhizoctonia solani AG-1</taxon>
    </lineage>
</organism>
<sequence>MRLAISTITRKGGRDRALHTAAFVRTCLAGNVDLNIVTCWKRIFTRNKTRLQHPCVKLKMVNYKNANLSWCALLIQIPQHSMQFVFVSLSMAVKARSTILLVVSHTNLKGLRMCRTMKGALDDDVFTSDALDNIPALNQAPSPVTPVAALPSSAVQQPPQIASTSLSIPGSNASNPIVVGSVNDLNQFAVLYHYERSQEWIDSTLQ</sequence>
<accession>L8WDA8</accession>
<reference evidence="1 2" key="1">
    <citation type="journal article" date="2013" name="Nat. Commun.">
        <title>The evolution and pathogenic mechanisms of the rice sheath blight pathogen.</title>
        <authorList>
            <person name="Zheng A."/>
            <person name="Lin R."/>
            <person name="Xu L."/>
            <person name="Qin P."/>
            <person name="Tang C."/>
            <person name="Ai P."/>
            <person name="Zhang D."/>
            <person name="Liu Y."/>
            <person name="Sun Z."/>
            <person name="Feng H."/>
            <person name="Wang Y."/>
            <person name="Chen Y."/>
            <person name="Liang X."/>
            <person name="Fu R."/>
            <person name="Li Q."/>
            <person name="Zhang J."/>
            <person name="Yu X."/>
            <person name="Xie Z."/>
            <person name="Ding L."/>
            <person name="Guan P."/>
            <person name="Tang J."/>
            <person name="Liang Y."/>
            <person name="Wang S."/>
            <person name="Deng Q."/>
            <person name="Li S."/>
            <person name="Zhu J."/>
            <person name="Wang L."/>
            <person name="Liu H."/>
            <person name="Li P."/>
        </authorList>
    </citation>
    <scope>NUCLEOTIDE SEQUENCE [LARGE SCALE GENOMIC DNA]</scope>
    <source>
        <strain evidence="2">AG-1 IA</strain>
    </source>
</reference>
<protein>
    <submittedName>
        <fullName evidence="1">Uncharacterized protein</fullName>
    </submittedName>
</protein>
<gene>
    <name evidence="1" type="ORF">AG1IA_10025</name>
</gene>
<dbReference type="EMBL" id="AFRT01004788">
    <property type="protein sequence ID" value="ELU35945.1"/>
    <property type="molecule type" value="Genomic_DNA"/>
</dbReference>
<dbReference type="Proteomes" id="UP000011668">
    <property type="component" value="Unassembled WGS sequence"/>
</dbReference>
<comment type="caution">
    <text evidence="1">The sequence shown here is derived from an EMBL/GenBank/DDBJ whole genome shotgun (WGS) entry which is preliminary data.</text>
</comment>
<keyword evidence="2" id="KW-1185">Reference proteome</keyword>